<dbReference type="InterPro" id="IPR006665">
    <property type="entry name" value="OmpA-like"/>
</dbReference>
<evidence type="ECO:0000256" key="1">
    <source>
        <dbReference type="ARBA" id="ARBA00004442"/>
    </source>
</evidence>
<keyword evidence="5" id="KW-0175">Coiled coil</keyword>
<feature type="coiled-coil region" evidence="5">
    <location>
        <begin position="74"/>
        <end position="138"/>
    </location>
</feature>
<evidence type="ECO:0000256" key="3">
    <source>
        <dbReference type="ARBA" id="ARBA00023237"/>
    </source>
</evidence>
<dbReference type="EMBL" id="FZNY01000011">
    <property type="protein sequence ID" value="SNS33145.1"/>
    <property type="molecule type" value="Genomic_DNA"/>
</dbReference>
<keyword evidence="9" id="KW-1185">Reference proteome</keyword>
<keyword evidence="6" id="KW-0812">Transmembrane</keyword>
<proteinExistence type="predicted"/>
<dbReference type="RefSeq" id="WP_089373827.1">
    <property type="nucleotide sequence ID" value="NZ_BMEP01000008.1"/>
</dbReference>
<keyword evidence="3" id="KW-0998">Cell outer membrane</keyword>
<feature type="coiled-coil region" evidence="5">
    <location>
        <begin position="5"/>
        <end position="32"/>
    </location>
</feature>
<protein>
    <submittedName>
        <fullName evidence="8">OmpA family protein</fullName>
    </submittedName>
</protein>
<evidence type="ECO:0000256" key="5">
    <source>
        <dbReference type="SAM" id="Coils"/>
    </source>
</evidence>
<organism evidence="8 9">
    <name type="scientific">Dokdonia pacifica</name>
    <dbReference type="NCBI Taxonomy" id="1627892"/>
    <lineage>
        <taxon>Bacteria</taxon>
        <taxon>Pseudomonadati</taxon>
        <taxon>Bacteroidota</taxon>
        <taxon>Flavobacteriia</taxon>
        <taxon>Flavobacteriales</taxon>
        <taxon>Flavobacteriaceae</taxon>
        <taxon>Dokdonia</taxon>
    </lineage>
</organism>
<dbReference type="Gene3D" id="3.30.1330.60">
    <property type="entry name" value="OmpA-like domain"/>
    <property type="match status" value="1"/>
</dbReference>
<evidence type="ECO:0000256" key="2">
    <source>
        <dbReference type="ARBA" id="ARBA00023136"/>
    </source>
</evidence>
<comment type="subcellular location">
    <subcellularLocation>
        <location evidence="1">Cell outer membrane</location>
    </subcellularLocation>
</comment>
<dbReference type="PROSITE" id="PS51123">
    <property type="entry name" value="OMPA_2"/>
    <property type="match status" value="1"/>
</dbReference>
<accession>A0A239DKK9</accession>
<keyword evidence="6" id="KW-1133">Transmembrane helix</keyword>
<dbReference type="OrthoDB" id="1522982at2"/>
<feature type="domain" description="OmpA-like" evidence="7">
    <location>
        <begin position="181"/>
        <end position="304"/>
    </location>
</feature>
<evidence type="ECO:0000259" key="7">
    <source>
        <dbReference type="PROSITE" id="PS51123"/>
    </source>
</evidence>
<dbReference type="SUPFAM" id="SSF103088">
    <property type="entry name" value="OmpA-like"/>
    <property type="match status" value="1"/>
</dbReference>
<dbReference type="AlphaFoldDB" id="A0A239DKK9"/>
<dbReference type="InterPro" id="IPR006664">
    <property type="entry name" value="OMP_bac"/>
</dbReference>
<dbReference type="Pfam" id="PF00691">
    <property type="entry name" value="OmpA"/>
    <property type="match status" value="1"/>
</dbReference>
<dbReference type="GO" id="GO:0009279">
    <property type="term" value="C:cell outer membrane"/>
    <property type="evidence" value="ECO:0007669"/>
    <property type="project" value="UniProtKB-SubCell"/>
</dbReference>
<dbReference type="PRINTS" id="PR01021">
    <property type="entry name" value="OMPADOMAIN"/>
</dbReference>
<name>A0A239DKK9_9FLAO</name>
<evidence type="ECO:0000256" key="4">
    <source>
        <dbReference type="PROSITE-ProRule" id="PRU00473"/>
    </source>
</evidence>
<evidence type="ECO:0000313" key="8">
    <source>
        <dbReference type="EMBL" id="SNS33145.1"/>
    </source>
</evidence>
<dbReference type="PANTHER" id="PTHR30329:SF21">
    <property type="entry name" value="LIPOPROTEIN YIAD-RELATED"/>
    <property type="match status" value="1"/>
</dbReference>
<dbReference type="CDD" id="cd07185">
    <property type="entry name" value="OmpA_C-like"/>
    <property type="match status" value="1"/>
</dbReference>
<dbReference type="InterPro" id="IPR036737">
    <property type="entry name" value="OmpA-like_sf"/>
</dbReference>
<reference evidence="8 9" key="1">
    <citation type="submission" date="2017-06" db="EMBL/GenBank/DDBJ databases">
        <authorList>
            <person name="Kim H.J."/>
            <person name="Triplett B.A."/>
        </authorList>
    </citation>
    <scope>NUCLEOTIDE SEQUENCE [LARGE SCALE GENOMIC DNA]</scope>
    <source>
        <strain evidence="8 9">DSM 25597</strain>
    </source>
</reference>
<dbReference type="PANTHER" id="PTHR30329">
    <property type="entry name" value="STATOR ELEMENT OF FLAGELLAR MOTOR COMPLEX"/>
    <property type="match status" value="1"/>
</dbReference>
<evidence type="ECO:0000256" key="6">
    <source>
        <dbReference type="SAM" id="Phobius"/>
    </source>
</evidence>
<gene>
    <name evidence="8" type="ORF">SAMN06265376_11176</name>
</gene>
<sequence>MDYENKIKQAELEKLIAEIEQSKAETRKIEFDREQLERPFYKKSSFVKTIIAGLVGGIAILGVFNNVIEPTYKKDIIKSQLKIAEKEKENAENKKMNSILNDSIQIAEKSIDSLQKRNNSILSQIEKQKEEIEYHEANNLKLIDAIKDYNATLKIREKSIISQKKRTIEIINDQLTYLKGLNKENAIHVQSIYFDYDRSNLRQEQAEQLLLILKFLNANKRNFNLEVNGYSYVKGGAAYNQQLSARRANVVRDYLISNGLSPHRVTSKGLGEVDIHPLIVENLDQETERKLYELKSVVQVYLTY</sequence>
<dbReference type="Proteomes" id="UP000198379">
    <property type="component" value="Unassembled WGS sequence"/>
</dbReference>
<keyword evidence="2 4" id="KW-0472">Membrane</keyword>
<dbReference type="InterPro" id="IPR050330">
    <property type="entry name" value="Bact_OuterMem_StrucFunc"/>
</dbReference>
<evidence type="ECO:0000313" key="9">
    <source>
        <dbReference type="Proteomes" id="UP000198379"/>
    </source>
</evidence>
<feature type="transmembrane region" description="Helical" evidence="6">
    <location>
        <begin position="46"/>
        <end position="64"/>
    </location>
</feature>